<organism evidence="2 3">
    <name type="scientific">Hafnia psychrotolerans</name>
    <dbReference type="NCBI Taxonomy" id="1477018"/>
    <lineage>
        <taxon>Bacteria</taxon>
        <taxon>Pseudomonadati</taxon>
        <taxon>Pseudomonadota</taxon>
        <taxon>Gammaproteobacteria</taxon>
        <taxon>Enterobacterales</taxon>
        <taxon>Hafniaceae</taxon>
        <taxon>Hafnia</taxon>
    </lineage>
</organism>
<evidence type="ECO:0000313" key="2">
    <source>
        <dbReference type="EMBL" id="GGA53021.1"/>
    </source>
</evidence>
<evidence type="ECO:0000256" key="1">
    <source>
        <dbReference type="SAM" id="Coils"/>
    </source>
</evidence>
<evidence type="ECO:0000313" key="3">
    <source>
        <dbReference type="Proteomes" id="UP000627464"/>
    </source>
</evidence>
<sequence length="239" mass="27271">MNHSLSQDVNNAINAFDGAKVAHAGCMLRLNDISEAISRCTKERDQAQEQSKEAETNWRTRFRNLRGEMTEELKNEHSQRISQMELAKEFADLINDLELEQKTEMLGCARTAKKLLGAHKHAFVTYAEYQWSQALKNLSPSLIRAIKLKLHALSMATTLEAQSEYYIEPEKVVSGLIGNKLTEVAKQCQFDMEIEPVLEKIGLYYPSLVGVDMALMNSPIKQQQLCQELNEIKKQRQKK</sequence>
<dbReference type="EMBL" id="BMFZ01000008">
    <property type="protein sequence ID" value="GGA53021.1"/>
    <property type="molecule type" value="Genomic_DNA"/>
</dbReference>
<comment type="caution">
    <text evidence="2">The sequence shown here is derived from an EMBL/GenBank/DDBJ whole genome shotgun (WGS) entry which is preliminary data.</text>
</comment>
<name>A0ABQ1GYS6_9GAMM</name>
<reference evidence="3" key="1">
    <citation type="journal article" date="2019" name="Int. J. Syst. Evol. Microbiol.">
        <title>The Global Catalogue of Microorganisms (GCM) 10K type strain sequencing project: providing services to taxonomists for standard genome sequencing and annotation.</title>
        <authorList>
            <consortium name="The Broad Institute Genomics Platform"/>
            <consortium name="The Broad Institute Genome Sequencing Center for Infectious Disease"/>
            <person name="Wu L."/>
            <person name="Ma J."/>
        </authorList>
    </citation>
    <scope>NUCLEOTIDE SEQUENCE [LARGE SCALE GENOMIC DNA]</scope>
    <source>
        <strain evidence="3">CGMCC 1.12806</strain>
    </source>
</reference>
<dbReference type="Proteomes" id="UP000627464">
    <property type="component" value="Unassembled WGS sequence"/>
</dbReference>
<feature type="coiled-coil region" evidence="1">
    <location>
        <begin position="30"/>
        <end position="57"/>
    </location>
</feature>
<keyword evidence="1" id="KW-0175">Coiled coil</keyword>
<proteinExistence type="predicted"/>
<protein>
    <submittedName>
        <fullName evidence="2">Phage capsid protein</fullName>
    </submittedName>
</protein>
<keyword evidence="3" id="KW-1185">Reference proteome</keyword>
<dbReference type="RefSeq" id="WP_188474416.1">
    <property type="nucleotide sequence ID" value="NZ_BMFZ01000008.1"/>
</dbReference>
<gene>
    <name evidence="2" type="ORF">GCM10011328_30740</name>
</gene>
<accession>A0ABQ1GYS6</accession>